<keyword evidence="5 10" id="KW-0063">Aspartyl esterase</keyword>
<keyword evidence="14" id="KW-1185">Reference proteome</keyword>
<reference evidence="13 14" key="1">
    <citation type="submission" date="2024-01" db="EMBL/GenBank/DDBJ databases">
        <title>Genome assemblies of Stephania.</title>
        <authorList>
            <person name="Yang L."/>
        </authorList>
    </citation>
    <scope>NUCLEOTIDE SEQUENCE [LARGE SCALE GENOMIC DNA]</scope>
    <source>
        <strain evidence="13">JXDWG</strain>
        <tissue evidence="13">Leaf</tissue>
    </source>
</reference>
<evidence type="ECO:0000256" key="1">
    <source>
        <dbReference type="ARBA" id="ARBA00005184"/>
    </source>
</evidence>
<gene>
    <name evidence="13" type="ORF">Scep_024950</name>
</gene>
<evidence type="ECO:0000256" key="3">
    <source>
        <dbReference type="ARBA" id="ARBA00013229"/>
    </source>
</evidence>
<dbReference type="GO" id="GO:0042545">
    <property type="term" value="P:cell wall modification"/>
    <property type="evidence" value="ECO:0007669"/>
    <property type="project" value="UniProtKB-UniRule"/>
</dbReference>
<comment type="caution">
    <text evidence="13">The sequence shown here is derived from an EMBL/GenBank/DDBJ whole genome shotgun (WGS) entry which is preliminary data.</text>
</comment>
<dbReference type="GO" id="GO:0030599">
    <property type="term" value="F:pectinesterase activity"/>
    <property type="evidence" value="ECO:0007669"/>
    <property type="project" value="UniProtKB-UniRule"/>
</dbReference>
<dbReference type="EMBL" id="JBBNAG010000010">
    <property type="protein sequence ID" value="KAK9101520.1"/>
    <property type="molecule type" value="Genomic_DNA"/>
</dbReference>
<dbReference type="Gene3D" id="2.160.20.10">
    <property type="entry name" value="Single-stranded right-handed beta-helix, Pectin lyase-like"/>
    <property type="match status" value="1"/>
</dbReference>
<evidence type="ECO:0000256" key="6">
    <source>
        <dbReference type="ARBA" id="ARBA00023180"/>
    </source>
</evidence>
<feature type="domain" description="Pectinesterase catalytic" evidence="12">
    <location>
        <begin position="25"/>
        <end position="321"/>
    </location>
</feature>
<name>A0AAP0HYX2_9MAGN</name>
<comment type="function">
    <text evidence="8">Acts in the modification of cell walls via demethylesterification of cell wall pectin.</text>
</comment>
<keyword evidence="4 10" id="KW-0378">Hydrolase</keyword>
<comment type="catalytic activity">
    <reaction evidence="7 10">
        <text>[(1-&gt;4)-alpha-D-galacturonosyl methyl ester](n) + n H2O = [(1-&gt;4)-alpha-D-galacturonosyl](n) + n methanol + n H(+)</text>
        <dbReference type="Rhea" id="RHEA:22380"/>
        <dbReference type="Rhea" id="RHEA-COMP:14570"/>
        <dbReference type="Rhea" id="RHEA-COMP:14573"/>
        <dbReference type="ChEBI" id="CHEBI:15377"/>
        <dbReference type="ChEBI" id="CHEBI:15378"/>
        <dbReference type="ChEBI" id="CHEBI:17790"/>
        <dbReference type="ChEBI" id="CHEBI:140522"/>
        <dbReference type="ChEBI" id="CHEBI:140523"/>
        <dbReference type="EC" id="3.1.1.11"/>
    </reaction>
</comment>
<dbReference type="PROSITE" id="PS00503">
    <property type="entry name" value="PECTINESTERASE_2"/>
    <property type="match status" value="1"/>
</dbReference>
<dbReference type="InterPro" id="IPR011050">
    <property type="entry name" value="Pectin_lyase_fold/virulence"/>
</dbReference>
<evidence type="ECO:0000256" key="11">
    <source>
        <dbReference type="SAM" id="MobiDB-lite"/>
    </source>
</evidence>
<dbReference type="GO" id="GO:0045490">
    <property type="term" value="P:pectin catabolic process"/>
    <property type="evidence" value="ECO:0007669"/>
    <property type="project" value="UniProtKB-UniRule"/>
</dbReference>
<dbReference type="InterPro" id="IPR000070">
    <property type="entry name" value="Pectinesterase_cat"/>
</dbReference>
<dbReference type="InterPro" id="IPR033131">
    <property type="entry name" value="Pectinesterase_Asp_AS"/>
</dbReference>
<feature type="region of interest" description="Disordered" evidence="11">
    <location>
        <begin position="379"/>
        <end position="398"/>
    </location>
</feature>
<dbReference type="PANTHER" id="PTHR31321">
    <property type="entry name" value="ACYL-COA THIOESTER HYDROLASE YBHC-RELATED"/>
    <property type="match status" value="1"/>
</dbReference>
<accession>A0AAP0HYX2</accession>
<evidence type="ECO:0000259" key="12">
    <source>
        <dbReference type="Pfam" id="PF01095"/>
    </source>
</evidence>
<evidence type="ECO:0000256" key="8">
    <source>
        <dbReference type="ARBA" id="ARBA00057335"/>
    </source>
</evidence>
<dbReference type="AlphaFoldDB" id="A0AAP0HYX2"/>
<proteinExistence type="inferred from homology"/>
<dbReference type="SUPFAM" id="SSF51126">
    <property type="entry name" value="Pectin lyase-like"/>
    <property type="match status" value="1"/>
</dbReference>
<dbReference type="Pfam" id="PF01095">
    <property type="entry name" value="Pectinesterase"/>
    <property type="match status" value="1"/>
</dbReference>
<evidence type="ECO:0000256" key="4">
    <source>
        <dbReference type="ARBA" id="ARBA00022801"/>
    </source>
</evidence>
<dbReference type="FunFam" id="2.160.20.10:FF:000013">
    <property type="entry name" value="Pectinesterase"/>
    <property type="match status" value="1"/>
</dbReference>
<keyword evidence="6" id="KW-0325">Glycoprotein</keyword>
<evidence type="ECO:0000256" key="2">
    <source>
        <dbReference type="ARBA" id="ARBA00008891"/>
    </source>
</evidence>
<organism evidence="13 14">
    <name type="scientific">Stephania cephalantha</name>
    <dbReference type="NCBI Taxonomy" id="152367"/>
    <lineage>
        <taxon>Eukaryota</taxon>
        <taxon>Viridiplantae</taxon>
        <taxon>Streptophyta</taxon>
        <taxon>Embryophyta</taxon>
        <taxon>Tracheophyta</taxon>
        <taxon>Spermatophyta</taxon>
        <taxon>Magnoliopsida</taxon>
        <taxon>Ranunculales</taxon>
        <taxon>Menispermaceae</taxon>
        <taxon>Menispermoideae</taxon>
        <taxon>Cissampelideae</taxon>
        <taxon>Stephania</taxon>
    </lineage>
</organism>
<dbReference type="Proteomes" id="UP001419268">
    <property type="component" value="Unassembled WGS sequence"/>
</dbReference>
<evidence type="ECO:0000313" key="14">
    <source>
        <dbReference type="Proteomes" id="UP001419268"/>
    </source>
</evidence>
<comment type="pathway">
    <text evidence="1 10">Glycan metabolism; pectin degradation; 2-dehydro-3-deoxy-D-gluconate from pectin: step 1/5.</text>
</comment>
<evidence type="ECO:0000256" key="7">
    <source>
        <dbReference type="ARBA" id="ARBA00047928"/>
    </source>
</evidence>
<feature type="active site" evidence="9">
    <location>
        <position position="183"/>
    </location>
</feature>
<protein>
    <recommendedName>
        <fullName evidence="3 10">Pectinesterase</fullName>
        <ecNumber evidence="3 10">3.1.1.11</ecNumber>
    </recommendedName>
</protein>
<dbReference type="EC" id="3.1.1.11" evidence="3 10"/>
<evidence type="ECO:0000313" key="13">
    <source>
        <dbReference type="EMBL" id="KAK9101520.1"/>
    </source>
</evidence>
<sequence>MGSEFKPRVGPEGKRYFVQAFEMKNIVVDSSGHGDFTRIQEAIDSIKPGNDEWVRIMIRPGHYIEQVTIPKDKPFVALEGSGRTTTKISWNAHSRTSQSATFTIYASNIVVKWMSFTNSYNHALVADDETLEKPNPRTQAVATLIFGDKVAFYGCGFYGLQDTLSDFQGRHYFLNCFIEGAVDFIFGEGQSIYENTSISVIAGGLHRMSNSSSLTGFITAQYRQSTKEPNGFVFKYCTISGNGKAYLGRPWGPYARVVFFRTTMSDVVAPEGWISGRANPCDLGPRVKHPEARMDRKDLTFAEAECSGPGSNISKRVKWEKKLSKELRQLHNGALARALAPARLGLGTFLGMAPRHGLGTSTIADFGLGGLGTSTSKDVPCSGNGLTSTIRRGDSPWGGMGKGAMKTLEHALGRYAKVRPMDRPWCRPPRAGGTRIGSSPG</sequence>
<dbReference type="InterPro" id="IPR012334">
    <property type="entry name" value="Pectin_lyas_fold"/>
</dbReference>
<evidence type="ECO:0000256" key="5">
    <source>
        <dbReference type="ARBA" id="ARBA00023085"/>
    </source>
</evidence>
<comment type="similarity">
    <text evidence="2">Belongs to the pectinesterase family.</text>
</comment>
<evidence type="ECO:0000256" key="9">
    <source>
        <dbReference type="PROSITE-ProRule" id="PRU10040"/>
    </source>
</evidence>
<evidence type="ECO:0000256" key="10">
    <source>
        <dbReference type="RuleBase" id="RU000589"/>
    </source>
</evidence>
<dbReference type="PANTHER" id="PTHR31321:SF134">
    <property type="entry name" value="PECTINESTERASE"/>
    <property type="match status" value="1"/>
</dbReference>